<evidence type="ECO:0000313" key="1">
    <source>
        <dbReference type="EMBL" id="EFM01383.1"/>
    </source>
</evidence>
<dbReference type="EMBL" id="AEEI01000050">
    <property type="protein sequence ID" value="EFM01383.1"/>
    <property type="molecule type" value="Genomic_DNA"/>
</dbReference>
<protein>
    <submittedName>
        <fullName evidence="1">Uncharacterized protein</fullName>
    </submittedName>
</protein>
<dbReference type="STRING" id="862515.HMPREF0658_1502"/>
<name>E0NTK0_9BACT</name>
<sequence>MMSEGVFFYGLRWMMIADSDFSHLLPCAKGVERQGMMARRPAACF</sequence>
<keyword evidence="2" id="KW-1185">Reference proteome</keyword>
<proteinExistence type="predicted"/>
<dbReference type="BioCyc" id="PMAR862515-HMP:GMOO-1525-MONOMER"/>
<comment type="caution">
    <text evidence="1">The sequence shown here is derived from an EMBL/GenBank/DDBJ whole genome shotgun (WGS) entry which is preliminary data.</text>
</comment>
<gene>
    <name evidence="1" type="ORF">HMPREF0658_1502</name>
</gene>
<dbReference type="HOGENOM" id="CLU_3203532_0_0_10"/>
<reference evidence="1" key="1">
    <citation type="submission" date="2010-07" db="EMBL/GenBank/DDBJ databases">
        <authorList>
            <person name="Muzny D."/>
            <person name="Qin X."/>
            <person name="Deng J."/>
            <person name="Jiang H."/>
            <person name="Liu Y."/>
            <person name="Qu J."/>
            <person name="Song X.-Z."/>
            <person name="Zhang L."/>
            <person name="Thornton R."/>
            <person name="Coyle M."/>
            <person name="Francisco L."/>
            <person name="Jackson L."/>
            <person name="Javaid M."/>
            <person name="Korchina V."/>
            <person name="Kovar C."/>
            <person name="Mata R."/>
            <person name="Mathew T."/>
            <person name="Ngo R."/>
            <person name="Nguyen L."/>
            <person name="Nguyen N."/>
            <person name="Okwuonu G."/>
            <person name="Ongeri F."/>
            <person name="Pham C."/>
            <person name="Simmons D."/>
            <person name="Wilczek-Boney K."/>
            <person name="Hale W."/>
            <person name="Jakkamsetti A."/>
            <person name="Pham P."/>
            <person name="Ruth R."/>
            <person name="San Lucas F."/>
            <person name="Warren J."/>
            <person name="Zhang J."/>
            <person name="Zhao Z."/>
            <person name="Zhou C."/>
            <person name="Zhu D."/>
            <person name="Lee S."/>
            <person name="Bess C."/>
            <person name="Blankenburg K."/>
            <person name="Forbes L."/>
            <person name="Fu Q."/>
            <person name="Gubbala S."/>
            <person name="Hirani K."/>
            <person name="Jayaseelan J.C."/>
            <person name="Lara F."/>
            <person name="Munidasa M."/>
            <person name="Palculict T."/>
            <person name="Patil S."/>
            <person name="Pu L.-L."/>
            <person name="Saada N."/>
            <person name="Tang L."/>
            <person name="Weissenberger G."/>
            <person name="Zhu Y."/>
            <person name="Hemphill L."/>
            <person name="Shang Y."/>
            <person name="Youmans B."/>
            <person name="Ayvaz T."/>
            <person name="Ross M."/>
            <person name="Santibanez J."/>
            <person name="Aqrawi P."/>
            <person name="Gross S."/>
            <person name="Joshi V."/>
            <person name="Fowler G."/>
            <person name="Nazareth L."/>
            <person name="Reid J."/>
            <person name="Worley K."/>
            <person name="Petrosino J."/>
            <person name="Highlander S."/>
            <person name="Gibbs R."/>
        </authorList>
    </citation>
    <scope>NUCLEOTIDE SEQUENCE [LARGE SCALE GENOMIC DNA]</scope>
    <source>
        <strain evidence="1">DSM 16973</strain>
    </source>
</reference>
<dbReference type="AlphaFoldDB" id="E0NTK0"/>
<evidence type="ECO:0000313" key="2">
    <source>
        <dbReference type="Proteomes" id="UP000004394"/>
    </source>
</evidence>
<dbReference type="Proteomes" id="UP000004394">
    <property type="component" value="Unassembled WGS sequence"/>
</dbReference>
<organism evidence="1 2">
    <name type="scientific">Hoylesella marshii DSM 16973 = JCM 13450</name>
    <dbReference type="NCBI Taxonomy" id="862515"/>
    <lineage>
        <taxon>Bacteria</taxon>
        <taxon>Pseudomonadati</taxon>
        <taxon>Bacteroidota</taxon>
        <taxon>Bacteroidia</taxon>
        <taxon>Bacteroidales</taxon>
        <taxon>Prevotellaceae</taxon>
        <taxon>Hoylesella</taxon>
    </lineage>
</organism>
<accession>E0NTK0</accession>